<evidence type="ECO:0000313" key="3">
    <source>
        <dbReference type="WBParaSite" id="SSLN_0001198501-mRNA-1"/>
    </source>
</evidence>
<dbReference type="Proteomes" id="UP000275846">
    <property type="component" value="Unassembled WGS sequence"/>
</dbReference>
<proteinExistence type="predicted"/>
<dbReference type="EMBL" id="UYSU01036609">
    <property type="protein sequence ID" value="VDL97925.1"/>
    <property type="molecule type" value="Genomic_DNA"/>
</dbReference>
<name>A0A183T4Z2_SCHSO</name>
<reference evidence="3" key="1">
    <citation type="submission" date="2016-06" db="UniProtKB">
        <authorList>
            <consortium name="WormBaseParasite"/>
        </authorList>
    </citation>
    <scope>IDENTIFICATION</scope>
</reference>
<protein>
    <submittedName>
        <fullName evidence="3">Secreted protein</fullName>
    </submittedName>
</protein>
<dbReference type="AlphaFoldDB" id="A0A183T4Z2"/>
<evidence type="ECO:0000313" key="1">
    <source>
        <dbReference type="EMBL" id="VDL97925.1"/>
    </source>
</evidence>
<dbReference type="WBParaSite" id="SSLN_0001198501-mRNA-1">
    <property type="protein sequence ID" value="SSLN_0001198501-mRNA-1"/>
    <property type="gene ID" value="SSLN_0001198501"/>
</dbReference>
<sequence length="79" mass="8763">MGLGFPVATVVGLLLSDDSFSTHNQESFEETRETGMEFFGLAVLCLNQPVSQRLEGWGGGSKQAPLIAECLRHQLYQYR</sequence>
<organism evidence="3">
    <name type="scientific">Schistocephalus solidus</name>
    <name type="common">Tapeworm</name>
    <dbReference type="NCBI Taxonomy" id="70667"/>
    <lineage>
        <taxon>Eukaryota</taxon>
        <taxon>Metazoa</taxon>
        <taxon>Spiralia</taxon>
        <taxon>Lophotrochozoa</taxon>
        <taxon>Platyhelminthes</taxon>
        <taxon>Cestoda</taxon>
        <taxon>Eucestoda</taxon>
        <taxon>Diphyllobothriidea</taxon>
        <taxon>Diphyllobothriidae</taxon>
        <taxon>Schistocephalus</taxon>
    </lineage>
</organism>
<reference evidence="1 2" key="2">
    <citation type="submission" date="2018-11" db="EMBL/GenBank/DDBJ databases">
        <authorList>
            <consortium name="Pathogen Informatics"/>
        </authorList>
    </citation>
    <scope>NUCLEOTIDE SEQUENCE [LARGE SCALE GENOMIC DNA]</scope>
    <source>
        <strain evidence="1 2">NST_G2</strain>
    </source>
</reference>
<gene>
    <name evidence="1" type="ORF">SSLN_LOCUS11540</name>
</gene>
<accession>A0A183T4Z2</accession>
<evidence type="ECO:0000313" key="2">
    <source>
        <dbReference type="Proteomes" id="UP000275846"/>
    </source>
</evidence>
<keyword evidence="2" id="KW-1185">Reference proteome</keyword>